<keyword evidence="13" id="KW-1185">Reference proteome</keyword>
<evidence type="ECO:0000256" key="3">
    <source>
        <dbReference type="ARBA" id="ARBA00012912"/>
    </source>
</evidence>
<evidence type="ECO:0000256" key="6">
    <source>
        <dbReference type="ARBA" id="ARBA00022679"/>
    </source>
</evidence>
<accession>A0A8H7UDZ1</accession>
<comment type="caution">
    <text evidence="12">The sequence shown here is derived from an EMBL/GenBank/DDBJ whole genome shotgun (WGS) entry which is preliminary data.</text>
</comment>
<dbReference type="AlphaFoldDB" id="A0A8H7UDZ1"/>
<dbReference type="InterPro" id="IPR015422">
    <property type="entry name" value="PyrdxlP-dep_Trfase_small"/>
</dbReference>
<evidence type="ECO:0000313" key="13">
    <source>
        <dbReference type="Proteomes" id="UP000654370"/>
    </source>
</evidence>
<dbReference type="InterPro" id="IPR004631">
    <property type="entry name" value="4NH2But_aminotransferase_euk"/>
</dbReference>
<dbReference type="InterPro" id="IPR005814">
    <property type="entry name" value="Aminotrans_3"/>
</dbReference>
<dbReference type="Proteomes" id="UP000654370">
    <property type="component" value="Unassembled WGS sequence"/>
</dbReference>
<proteinExistence type="inferred from homology"/>
<evidence type="ECO:0000256" key="2">
    <source>
        <dbReference type="ARBA" id="ARBA00008954"/>
    </source>
</evidence>
<comment type="catalytic activity">
    <reaction evidence="10">
        <text>4-aminobutanoate + 2-oxoglutarate = succinate semialdehyde + L-glutamate</text>
        <dbReference type="Rhea" id="RHEA:23352"/>
        <dbReference type="ChEBI" id="CHEBI:16810"/>
        <dbReference type="ChEBI" id="CHEBI:29985"/>
        <dbReference type="ChEBI" id="CHEBI:57706"/>
        <dbReference type="ChEBI" id="CHEBI:59888"/>
        <dbReference type="EC" id="2.6.1.19"/>
    </reaction>
</comment>
<gene>
    <name evidence="12" type="ORF">INT43_007093</name>
</gene>
<dbReference type="GO" id="GO:0030170">
    <property type="term" value="F:pyridoxal phosphate binding"/>
    <property type="evidence" value="ECO:0007669"/>
    <property type="project" value="InterPro"/>
</dbReference>
<comment type="similarity">
    <text evidence="2 11">Belongs to the class-III pyridoxal-phosphate-dependent aminotransferase family.</text>
</comment>
<evidence type="ECO:0000256" key="9">
    <source>
        <dbReference type="ARBA" id="ARBA00031787"/>
    </source>
</evidence>
<dbReference type="EMBL" id="JAEPQZ010000004">
    <property type="protein sequence ID" value="KAG2182166.1"/>
    <property type="molecule type" value="Genomic_DNA"/>
</dbReference>
<organism evidence="12 13">
    <name type="scientific">Mortierella isabellina</name>
    <name type="common">Filamentous fungus</name>
    <name type="synonym">Umbelopsis isabellina</name>
    <dbReference type="NCBI Taxonomy" id="91625"/>
    <lineage>
        <taxon>Eukaryota</taxon>
        <taxon>Fungi</taxon>
        <taxon>Fungi incertae sedis</taxon>
        <taxon>Mucoromycota</taxon>
        <taxon>Mucoromycotina</taxon>
        <taxon>Umbelopsidomycetes</taxon>
        <taxon>Umbelopsidales</taxon>
        <taxon>Umbelopsidaceae</taxon>
        <taxon>Umbelopsis</taxon>
    </lineage>
</organism>
<evidence type="ECO:0000313" key="12">
    <source>
        <dbReference type="EMBL" id="KAG2182166.1"/>
    </source>
</evidence>
<dbReference type="PANTHER" id="PTHR43206:SF1">
    <property type="entry name" value="4-AMINOBUTYRATE AMINOTRANSFERASE, MITOCHONDRIAL"/>
    <property type="match status" value="1"/>
</dbReference>
<dbReference type="PIRSF" id="PIRSF000521">
    <property type="entry name" value="Transaminase_4ab_Lys_Orn"/>
    <property type="match status" value="1"/>
</dbReference>
<dbReference type="GO" id="GO:0009450">
    <property type="term" value="P:gamma-aminobutyric acid catabolic process"/>
    <property type="evidence" value="ECO:0007669"/>
    <property type="project" value="TreeGrafter"/>
</dbReference>
<dbReference type="Pfam" id="PF00202">
    <property type="entry name" value="Aminotran_3"/>
    <property type="match status" value="1"/>
</dbReference>
<keyword evidence="6" id="KW-0808">Transferase</keyword>
<reference evidence="12" key="1">
    <citation type="submission" date="2020-12" db="EMBL/GenBank/DDBJ databases">
        <title>Metabolic potential, ecology and presence of endohyphal bacteria is reflected in genomic diversity of Mucoromycotina.</title>
        <authorList>
            <person name="Muszewska A."/>
            <person name="Okrasinska A."/>
            <person name="Steczkiewicz K."/>
            <person name="Drgas O."/>
            <person name="Orlowska M."/>
            <person name="Perlinska-Lenart U."/>
            <person name="Aleksandrzak-Piekarczyk T."/>
            <person name="Szatraj K."/>
            <person name="Zielenkiewicz U."/>
            <person name="Pilsyk S."/>
            <person name="Malc E."/>
            <person name="Mieczkowski P."/>
            <person name="Kruszewska J.S."/>
            <person name="Biernat P."/>
            <person name="Pawlowska J."/>
        </authorList>
    </citation>
    <scope>NUCLEOTIDE SEQUENCE</scope>
    <source>
        <strain evidence="12">WA0000067209</strain>
    </source>
</reference>
<evidence type="ECO:0000256" key="8">
    <source>
        <dbReference type="ARBA" id="ARBA00030204"/>
    </source>
</evidence>
<keyword evidence="7 11" id="KW-0663">Pyridoxal phosphate</keyword>
<dbReference type="Gene3D" id="3.40.640.10">
    <property type="entry name" value="Type I PLP-dependent aspartate aminotransferase-like (Major domain)"/>
    <property type="match status" value="1"/>
</dbReference>
<dbReference type="GO" id="GO:0005739">
    <property type="term" value="C:mitochondrion"/>
    <property type="evidence" value="ECO:0007669"/>
    <property type="project" value="TreeGrafter"/>
</dbReference>
<evidence type="ECO:0000256" key="11">
    <source>
        <dbReference type="RuleBase" id="RU003560"/>
    </source>
</evidence>
<evidence type="ECO:0000256" key="1">
    <source>
        <dbReference type="ARBA" id="ARBA00001933"/>
    </source>
</evidence>
<dbReference type="Gene3D" id="3.90.1150.10">
    <property type="entry name" value="Aspartate Aminotransferase, domain 1"/>
    <property type="match status" value="1"/>
</dbReference>
<dbReference type="InterPro" id="IPR015421">
    <property type="entry name" value="PyrdxlP-dep_Trfase_major"/>
</dbReference>
<dbReference type="SUPFAM" id="SSF53383">
    <property type="entry name" value="PLP-dependent transferases"/>
    <property type="match status" value="1"/>
</dbReference>
<keyword evidence="5" id="KW-0032">Aminotransferase</keyword>
<dbReference type="CDD" id="cd00610">
    <property type="entry name" value="OAT_like"/>
    <property type="match status" value="1"/>
</dbReference>
<dbReference type="NCBIfam" id="TIGR00699">
    <property type="entry name" value="GABAtrns_euk"/>
    <property type="match status" value="1"/>
</dbReference>
<dbReference type="PROSITE" id="PS00600">
    <property type="entry name" value="AA_TRANSFER_CLASS_3"/>
    <property type="match status" value="1"/>
</dbReference>
<dbReference type="InterPro" id="IPR049704">
    <property type="entry name" value="Aminotrans_3_PPA_site"/>
</dbReference>
<dbReference type="EC" id="2.6.1.19" evidence="3"/>
<evidence type="ECO:0000256" key="4">
    <source>
        <dbReference type="ARBA" id="ARBA00018543"/>
    </source>
</evidence>
<protein>
    <recommendedName>
        <fullName evidence="4">4-aminobutyrate aminotransferase</fullName>
        <ecNumber evidence="3">2.6.1.19</ecNumber>
    </recommendedName>
    <alternativeName>
        <fullName evidence="9">GABA aminotransferase</fullName>
    </alternativeName>
    <alternativeName>
        <fullName evidence="8">Gamma-amino-N-butyrate transaminase</fullName>
    </alternativeName>
</protein>
<comment type="cofactor">
    <cofactor evidence="1">
        <name>pyridoxal 5'-phosphate</name>
        <dbReference type="ChEBI" id="CHEBI:597326"/>
    </cofactor>
</comment>
<evidence type="ECO:0000256" key="7">
    <source>
        <dbReference type="ARBA" id="ARBA00022898"/>
    </source>
</evidence>
<dbReference type="GO" id="GO:0034386">
    <property type="term" value="F:4-aminobutyrate:2-oxoglutarate transaminase activity"/>
    <property type="evidence" value="ECO:0007669"/>
    <property type="project" value="UniProtKB-EC"/>
</dbReference>
<dbReference type="FunFam" id="3.40.640.10:FF:000029">
    <property type="entry name" value="4-aminobutyrate aminotransferase, mitochondrial"/>
    <property type="match status" value="1"/>
</dbReference>
<dbReference type="InterPro" id="IPR015424">
    <property type="entry name" value="PyrdxlP-dep_Trfase"/>
</dbReference>
<evidence type="ECO:0000256" key="5">
    <source>
        <dbReference type="ARBA" id="ARBA00022576"/>
    </source>
</evidence>
<dbReference type="PANTHER" id="PTHR43206">
    <property type="entry name" value="AMINOTRANSFERASE"/>
    <property type="match status" value="1"/>
</dbReference>
<name>A0A8H7UDZ1_MORIS</name>
<dbReference type="OrthoDB" id="10260828at2759"/>
<evidence type="ECO:0000256" key="10">
    <source>
        <dbReference type="ARBA" id="ARBA00048021"/>
    </source>
</evidence>
<sequence length="507" mass="56252">MLRSLKNLKTAPIQRQLARSTLAYQPVRTLATAVGSGRIGTHANEKSFFPDEPQQPQVKTAIPGPSSKEIMQRLNQYQDTRSVFYIADFAKSKGNYIVDADGNALLDLFAQIASIPIGYNSPAFLALTSSPAFQSALANRPALGVNPTKDWVDAVEQAFMSVAPKGMSNVFTAMCGSCANENAFKAAFMYQAGKRRGDKEFTMEELQSCMKNQAPGSPDMSVLSFAQGFHGRLFGSLTTTGSKAIHKVDIPAFDWPKAPFPQRKYPLEDNVEHNQKVEQQCLEETERLIKTWKSPVAAVVIEPVQSEGGDNHASPDFFRKLQQICIKNDVLFIVDEVQTGVGATGTFWAHEAWNLPTPPDMVTFSKKFQAAGFYGHPKLRPAQPYRLYNTWMGDPVRAMQAAAIVREVKDKDLLQNVSRVGEYLQKELKEISRKYGKIQDVRGQGTFIAFDLPTAQDRDSLIGEMRKNGVNIGGCGDRAIRLRPMLTFQMKHADIFLDTLEKSIAKA</sequence>